<reference evidence="2" key="4">
    <citation type="submission" date="2020-09" db="EMBL/GenBank/DDBJ databases">
        <authorList>
            <person name="Sun Q."/>
            <person name="Ohkuma M."/>
        </authorList>
    </citation>
    <scope>NUCLEOTIDE SEQUENCE</scope>
    <source>
        <strain evidence="2">JCM 31740</strain>
    </source>
</reference>
<dbReference type="KEGG" id="sacd:HS1genome_1492"/>
<dbReference type="Proteomes" id="UP000276741">
    <property type="component" value="Chromosome"/>
</dbReference>
<reference evidence="2" key="1">
    <citation type="journal article" date="2014" name="Int. J. Syst. Evol. Microbiol.">
        <title>Complete genome sequence of Corynebacterium casei LMG S-19264T (=DSM 44701T), isolated from a smear-ripened cheese.</title>
        <authorList>
            <consortium name="US DOE Joint Genome Institute (JGI-PGF)"/>
            <person name="Walter F."/>
            <person name="Albersmeier A."/>
            <person name="Kalinowski J."/>
            <person name="Ruckert C."/>
        </authorList>
    </citation>
    <scope>NUCLEOTIDE SEQUENCE</scope>
    <source>
        <strain evidence="2">JCM 31740</strain>
    </source>
</reference>
<dbReference type="AlphaFoldDB" id="A0A348B4K1"/>
<evidence type="ECO:0000313" key="2">
    <source>
        <dbReference type="EMBL" id="GGU00759.1"/>
    </source>
</evidence>
<keyword evidence="3" id="KW-1185">Reference proteome</keyword>
<name>A0A348B4K1_9CREN</name>
<dbReference type="Proteomes" id="UP000616143">
    <property type="component" value="Unassembled WGS sequence"/>
</dbReference>
<organism evidence="1 3">
    <name type="scientific">Sulfodiicoccus acidiphilus</name>
    <dbReference type="NCBI Taxonomy" id="1670455"/>
    <lineage>
        <taxon>Archaea</taxon>
        <taxon>Thermoproteota</taxon>
        <taxon>Thermoprotei</taxon>
        <taxon>Sulfolobales</taxon>
        <taxon>Sulfolobaceae</taxon>
        <taxon>Sulfodiicoccus</taxon>
    </lineage>
</organism>
<sequence>MNDYVEATRFTLFGLKENFSDPEEKGVLGRVHGDLYTTLREEFNLPSKVAEDCYRDALLMYDG</sequence>
<reference evidence="1" key="3">
    <citation type="journal article" date="2019" name="BMC Res. Notes">
        <title>Complete genome sequence of the Sulfodiicoccus acidiphilus strain HS-1T, the first crenarchaeon that lacks polB3, isolated from an acidic hot spring in Ohwaku-dani, Hakone, Japan.</title>
        <authorList>
            <person name="Sakai H.D."/>
            <person name="Kurosawa N."/>
        </authorList>
    </citation>
    <scope>NUCLEOTIDE SEQUENCE</scope>
    <source>
        <strain evidence="1">HS-1</strain>
    </source>
</reference>
<reference evidence="3" key="2">
    <citation type="submission" date="2018-04" db="EMBL/GenBank/DDBJ databases">
        <title>Complete genome sequence of Sulfodiicoccus acidiphilus strain HS-1.</title>
        <authorList>
            <person name="Sakai H.D."/>
            <person name="Kurosawa N."/>
        </authorList>
    </citation>
    <scope>NUCLEOTIDE SEQUENCE [LARGE SCALE GENOMIC DNA]</scope>
    <source>
        <strain evidence="3">HS-1</strain>
    </source>
</reference>
<gene>
    <name evidence="2" type="ORF">GCM10007116_17540</name>
    <name evidence="1" type="ORF">HS1genome_1492</name>
</gene>
<accession>A0A348B4K1</accession>
<proteinExistence type="predicted"/>
<evidence type="ECO:0000313" key="3">
    <source>
        <dbReference type="Proteomes" id="UP000276741"/>
    </source>
</evidence>
<dbReference type="EMBL" id="AP018553">
    <property type="protein sequence ID" value="BBD73103.1"/>
    <property type="molecule type" value="Genomic_DNA"/>
</dbReference>
<dbReference type="EMBL" id="BMQS01000017">
    <property type="protein sequence ID" value="GGU00759.1"/>
    <property type="molecule type" value="Genomic_DNA"/>
</dbReference>
<protein>
    <submittedName>
        <fullName evidence="1">Uncharacterized protein</fullName>
    </submittedName>
</protein>
<evidence type="ECO:0000313" key="1">
    <source>
        <dbReference type="EMBL" id="BBD73103.1"/>
    </source>
</evidence>